<evidence type="ECO:0000313" key="2">
    <source>
        <dbReference type="Proteomes" id="UP000087171"/>
    </source>
</evidence>
<name>A0A1S2XN48_CICAR</name>
<dbReference type="GeneID" id="101506814"/>
<dbReference type="AlphaFoldDB" id="A0A1S2XN48"/>
<feature type="compositionally biased region" description="Polar residues" evidence="1">
    <location>
        <begin position="117"/>
        <end position="137"/>
    </location>
</feature>
<feature type="compositionally biased region" description="Polar residues" evidence="1">
    <location>
        <begin position="89"/>
        <end position="105"/>
    </location>
</feature>
<keyword evidence="2" id="KW-1185">Reference proteome</keyword>
<evidence type="ECO:0000313" key="3">
    <source>
        <dbReference type="RefSeq" id="XP_004490841.1"/>
    </source>
</evidence>
<evidence type="ECO:0000256" key="1">
    <source>
        <dbReference type="SAM" id="MobiDB-lite"/>
    </source>
</evidence>
<organism evidence="2 3">
    <name type="scientific">Cicer arietinum</name>
    <name type="common">Chickpea</name>
    <name type="synonym">Garbanzo</name>
    <dbReference type="NCBI Taxonomy" id="3827"/>
    <lineage>
        <taxon>Eukaryota</taxon>
        <taxon>Viridiplantae</taxon>
        <taxon>Streptophyta</taxon>
        <taxon>Embryophyta</taxon>
        <taxon>Tracheophyta</taxon>
        <taxon>Spermatophyta</taxon>
        <taxon>Magnoliopsida</taxon>
        <taxon>eudicotyledons</taxon>
        <taxon>Gunneridae</taxon>
        <taxon>Pentapetalae</taxon>
        <taxon>rosids</taxon>
        <taxon>fabids</taxon>
        <taxon>Fabales</taxon>
        <taxon>Fabaceae</taxon>
        <taxon>Papilionoideae</taxon>
        <taxon>50 kb inversion clade</taxon>
        <taxon>NPAAA clade</taxon>
        <taxon>Hologalegina</taxon>
        <taxon>IRL clade</taxon>
        <taxon>Cicereae</taxon>
        <taxon>Cicer</taxon>
    </lineage>
</organism>
<dbReference type="PANTHER" id="PTHR31065">
    <property type="entry name" value="PLATZ TRANSCRIPTION FACTOR FAMILY PROTEIN"/>
    <property type="match status" value="1"/>
</dbReference>
<dbReference type="InterPro" id="IPR006734">
    <property type="entry name" value="PLATZ"/>
</dbReference>
<dbReference type="KEGG" id="cam:101506814"/>
<gene>
    <name evidence="3" type="primary">LOC101506814</name>
</gene>
<feature type="compositionally biased region" description="Polar residues" evidence="1">
    <location>
        <begin position="176"/>
        <end position="193"/>
    </location>
</feature>
<dbReference type="PANTHER" id="PTHR31065:SF9">
    <property type="entry name" value="TRANSCRIPTION FACTOR FAMILY PROTEIN, PUTATIVE-RELATED"/>
    <property type="match status" value="1"/>
</dbReference>
<dbReference type="Proteomes" id="UP000087171">
    <property type="component" value="Chromosome Ca2"/>
</dbReference>
<proteinExistence type="predicted"/>
<reference evidence="3" key="2">
    <citation type="submission" date="2025-08" db="UniProtKB">
        <authorList>
            <consortium name="RefSeq"/>
        </authorList>
    </citation>
    <scope>IDENTIFICATION</scope>
    <source>
        <tissue evidence="3">Etiolated seedlings</tissue>
    </source>
</reference>
<reference evidence="2" key="1">
    <citation type="journal article" date="2013" name="Nat. Biotechnol.">
        <title>Draft genome sequence of chickpea (Cicer arietinum) provides a resource for trait improvement.</title>
        <authorList>
            <person name="Varshney R.K."/>
            <person name="Song C."/>
            <person name="Saxena R.K."/>
            <person name="Azam S."/>
            <person name="Yu S."/>
            <person name="Sharpe A.G."/>
            <person name="Cannon S."/>
            <person name="Baek J."/>
            <person name="Rosen B.D."/>
            <person name="Tar'an B."/>
            <person name="Millan T."/>
            <person name="Zhang X."/>
            <person name="Ramsay L.D."/>
            <person name="Iwata A."/>
            <person name="Wang Y."/>
            <person name="Nelson W."/>
            <person name="Farmer A.D."/>
            <person name="Gaur P.M."/>
            <person name="Soderlund C."/>
            <person name="Penmetsa R.V."/>
            <person name="Xu C."/>
            <person name="Bharti A.K."/>
            <person name="He W."/>
            <person name="Winter P."/>
            <person name="Zhao S."/>
            <person name="Hane J.K."/>
            <person name="Carrasquilla-Garcia N."/>
            <person name="Condie J.A."/>
            <person name="Upadhyaya H.D."/>
            <person name="Luo M.C."/>
            <person name="Thudi M."/>
            <person name="Gowda C.L."/>
            <person name="Singh N.P."/>
            <person name="Lichtenzveig J."/>
            <person name="Gali K.K."/>
            <person name="Rubio J."/>
            <person name="Nadarajan N."/>
            <person name="Dolezel J."/>
            <person name="Bansal K.C."/>
            <person name="Xu X."/>
            <person name="Edwards D."/>
            <person name="Zhang G."/>
            <person name="Kahl G."/>
            <person name="Gil J."/>
            <person name="Singh K.B."/>
            <person name="Datta S.K."/>
            <person name="Jackson S.A."/>
            <person name="Wang J."/>
            <person name="Cook D.R."/>
        </authorList>
    </citation>
    <scope>NUCLEOTIDE SEQUENCE [LARGE SCALE GENOMIC DNA]</scope>
    <source>
        <strain evidence="2">cv. CDC Frontier</strain>
    </source>
</reference>
<feature type="region of interest" description="Disordered" evidence="1">
    <location>
        <begin position="89"/>
        <end position="211"/>
    </location>
</feature>
<protein>
    <submittedName>
        <fullName evidence="3">Uncharacterized protein LOC101506814 isoform X2</fullName>
    </submittedName>
</protein>
<dbReference type="OrthoDB" id="670813at2759"/>
<feature type="compositionally biased region" description="Basic and acidic residues" evidence="1">
    <location>
        <begin position="161"/>
        <end position="172"/>
    </location>
</feature>
<accession>A0A1S2XN48</accession>
<dbReference type="RefSeq" id="XP_004490841.1">
    <property type="nucleotide sequence ID" value="XM_004490784.3"/>
</dbReference>
<feature type="compositionally biased region" description="Polar residues" evidence="1">
    <location>
        <begin position="149"/>
        <end position="160"/>
    </location>
</feature>
<feature type="compositionally biased region" description="Basic residues" evidence="1">
    <location>
        <begin position="196"/>
        <end position="205"/>
    </location>
</feature>
<sequence length="211" mass="23353">MMLKIYRNIYKEVVSLTAMEKYIDCSQIQPFKCNKRLVLSLKRLPRCGSTLNDEASCNPSNPYQFCSISCMVKAISRQSDDSVPSVISIQTLPQEAPPQETQGVEATSRKSDDSVPSVISIQALPQKTPPQETQGAEATSRKSDDSVPSVISIQALPQETQRVEATSRKSDDSVPPISSIQTSPQETQVVTSEPSKRKRKRKGIPHRAPFF</sequence>
<dbReference type="Pfam" id="PF04640">
    <property type="entry name" value="PLATZ"/>
    <property type="match status" value="1"/>
</dbReference>